<evidence type="ECO:0000256" key="1">
    <source>
        <dbReference type="ARBA" id="ARBA00008766"/>
    </source>
</evidence>
<keyword evidence="5" id="KW-0862">Zinc</keyword>
<evidence type="ECO:0000313" key="13">
    <source>
        <dbReference type="Proteomes" id="UP000285301"/>
    </source>
</evidence>
<dbReference type="GO" id="GO:0070006">
    <property type="term" value="F:metalloaminopeptidase activity"/>
    <property type="evidence" value="ECO:0007669"/>
    <property type="project" value="InterPro"/>
</dbReference>
<evidence type="ECO:0000256" key="3">
    <source>
        <dbReference type="ARBA" id="ARBA00022771"/>
    </source>
</evidence>
<evidence type="ECO:0000259" key="9">
    <source>
        <dbReference type="Pfam" id="PF01321"/>
    </source>
</evidence>
<name>A0A3S3P1V1_9ACAR</name>
<keyword evidence="12" id="KW-0645">Protease</keyword>
<comment type="similarity">
    <text evidence="1 6">Belongs to the peptidase M24B family.</text>
</comment>
<dbReference type="InterPro" id="IPR001131">
    <property type="entry name" value="Peptidase_M24B_aminopep-P_CS"/>
</dbReference>
<dbReference type="InterPro" id="IPR007588">
    <property type="entry name" value="Znf_FLYWCH"/>
</dbReference>
<dbReference type="InterPro" id="IPR032416">
    <property type="entry name" value="Peptidase_M24_C"/>
</dbReference>
<evidence type="ECO:0000259" key="11">
    <source>
        <dbReference type="Pfam" id="PF16188"/>
    </source>
</evidence>
<dbReference type="Gene3D" id="3.90.230.10">
    <property type="entry name" value="Creatinase/methionine aminopeptidase superfamily"/>
    <property type="match status" value="1"/>
</dbReference>
<reference evidence="12 13" key="1">
    <citation type="journal article" date="2018" name="Gigascience">
        <title>Genomes of trombidid mites reveal novel predicted allergens and laterally-transferred genes associated with secondary metabolism.</title>
        <authorList>
            <person name="Dong X."/>
            <person name="Chaisiri K."/>
            <person name="Xia D."/>
            <person name="Armstrong S.D."/>
            <person name="Fang Y."/>
            <person name="Donnelly M.J."/>
            <person name="Kadowaki T."/>
            <person name="McGarry J.W."/>
            <person name="Darby A.C."/>
            <person name="Makepeace B.L."/>
        </authorList>
    </citation>
    <scope>NUCLEOTIDE SEQUENCE [LARGE SCALE GENOMIC DNA]</scope>
    <source>
        <strain evidence="12">UoL-WK</strain>
    </source>
</reference>
<evidence type="ECO:0000256" key="7">
    <source>
        <dbReference type="SAM" id="MobiDB-lite"/>
    </source>
</evidence>
<dbReference type="FunFam" id="3.90.230.10:FF:000004">
    <property type="entry name" value="xaa-Pro aminopeptidase 1 isoform X1"/>
    <property type="match status" value="1"/>
</dbReference>
<dbReference type="Proteomes" id="UP000285301">
    <property type="component" value="Unassembled WGS sequence"/>
</dbReference>
<dbReference type="OrthoDB" id="9995434at2759"/>
<dbReference type="SUPFAM" id="SSF53092">
    <property type="entry name" value="Creatinase/prolidase N-terminal domain"/>
    <property type="match status" value="1"/>
</dbReference>
<evidence type="ECO:0000259" key="10">
    <source>
        <dbReference type="Pfam" id="PF04500"/>
    </source>
</evidence>
<feature type="compositionally biased region" description="Low complexity" evidence="7">
    <location>
        <begin position="76"/>
        <end position="85"/>
    </location>
</feature>
<feature type="domain" description="Creatinase N-terminal" evidence="9">
    <location>
        <begin position="208"/>
        <end position="345"/>
    </location>
</feature>
<comment type="caution">
    <text evidence="12">The sequence shown here is derived from an EMBL/GenBank/DDBJ whole genome shotgun (WGS) entry which is preliminary data.</text>
</comment>
<keyword evidence="12" id="KW-0031">Aminopeptidase</keyword>
<dbReference type="GO" id="GO:0008270">
    <property type="term" value="F:zinc ion binding"/>
    <property type="evidence" value="ECO:0007669"/>
    <property type="project" value="UniProtKB-KW"/>
</dbReference>
<dbReference type="PANTHER" id="PTHR43763:SF20">
    <property type="entry name" value="XAA-PRO AMINOPEPTIDASE APEPP"/>
    <property type="match status" value="1"/>
</dbReference>
<evidence type="ECO:0000256" key="4">
    <source>
        <dbReference type="ARBA" id="ARBA00022801"/>
    </source>
</evidence>
<dbReference type="Pfam" id="PF16189">
    <property type="entry name" value="Creatinase_N_2"/>
    <property type="match status" value="1"/>
</dbReference>
<dbReference type="CDD" id="cd01085">
    <property type="entry name" value="APP"/>
    <property type="match status" value="1"/>
</dbReference>
<feature type="domain" description="Peptidase M24 C-terminal" evidence="11">
    <location>
        <begin position="751"/>
        <end position="814"/>
    </location>
</feature>
<evidence type="ECO:0000256" key="5">
    <source>
        <dbReference type="ARBA" id="ARBA00022833"/>
    </source>
</evidence>
<feature type="domain" description="FLYWCH-type" evidence="10">
    <location>
        <begin position="5"/>
        <end position="63"/>
    </location>
</feature>
<sequence length="815" mass="90296">MECQYVATQRGGVALVFEGHRYNKVRDGKDGTVYWRCSRDRQCPGRAVTVNNRVKKANNKHNHPPEAMLRNGTNNSASAAAGSGYSASVGPMGSSNVSAQHDSSASMRLPSSIAIQEVLEAQNAAAAAAASLPAIVTETLKYLAVASGNQQMAAFASSMASLSSPALESFERSMGRAGLLPGAIEYLSDSSDEQPLNMALKNTGQLVKKLRDLMKSATHVSEAIQAYIIPSVDAHQSEYIAECDNRLRFISGFTGSCGTAVITLDEAALWTDGRYFLQAEKQLDQNWLLMREGIPGTPTQGEWLCKVLSSGSRVGVDPMIIPFNQWQSLSSQLENCGNSLVPVAQNLVDLLWEERPPLPANAVFPLPASFAGQTWQEKVVEVRKEMNKKQASALVLTALDEIAWLLNLRGSDIDYNPVFFAYCVVTLDNLYLFVDEGKLIPETLKHLHLDASPIHENSGLLIEQRPYKLILDFLKWSVSQQQGKIWISNQSSYSLVSLIPQSKRITDPNPVLIKKTIKNSVEIECMRRAHDAVALCEFFAWLEEEITKSEITELSAAAKLEEFRKTQEEYVGPSFPTISASGPNAAVIHYRPTEKANRRLTPNEIYLCDTGTQYRDGTTDITRTVHLGTPSDYEKECYTRVVKGHINLASAIFPNLTKGQMLDSFARKPLWDVGLDYRHGTGHGVGMFLNVHEGPVGISLRYRSDDPGLQPGMILSNEPGFYEDGQFGIRIENLVLVTKADTKYNFGNKDYLKFETITLVPIQTKLLDPSLLTEEEIEWLDSYHQTCREVVGKALKEQGRTNGYQWLMKETQPLG</sequence>
<evidence type="ECO:0000313" key="12">
    <source>
        <dbReference type="EMBL" id="RWS10241.1"/>
    </source>
</evidence>
<dbReference type="InterPro" id="IPR000994">
    <property type="entry name" value="Pept_M24"/>
</dbReference>
<dbReference type="InterPro" id="IPR000587">
    <property type="entry name" value="Creatinase_N"/>
</dbReference>
<keyword evidence="3" id="KW-0863">Zinc-finger</keyword>
<accession>A0A3S3P1V1</accession>
<dbReference type="FunFam" id="3.40.350.10:FF:000001">
    <property type="entry name" value="Putative xaa-Pro aminopeptidase 1"/>
    <property type="match status" value="1"/>
</dbReference>
<dbReference type="InterPro" id="IPR029149">
    <property type="entry name" value="Creatin/AminoP/Spt16_N"/>
</dbReference>
<proteinExistence type="inferred from homology"/>
<dbReference type="Pfam" id="PF01321">
    <property type="entry name" value="Creatinase_N"/>
    <property type="match status" value="1"/>
</dbReference>
<dbReference type="SUPFAM" id="SSF55920">
    <property type="entry name" value="Creatinase/aminopeptidase"/>
    <property type="match status" value="1"/>
</dbReference>
<dbReference type="InterPro" id="IPR036005">
    <property type="entry name" value="Creatinase/aminopeptidase-like"/>
</dbReference>
<keyword evidence="2 6" id="KW-0479">Metal-binding</keyword>
<dbReference type="STRING" id="1965070.A0A3S3P1V1"/>
<dbReference type="AlphaFoldDB" id="A0A3S3P1V1"/>
<dbReference type="PROSITE" id="PS00491">
    <property type="entry name" value="PROLINE_PEPTIDASE"/>
    <property type="match status" value="1"/>
</dbReference>
<organism evidence="12 13">
    <name type="scientific">Dinothrombium tinctorium</name>
    <dbReference type="NCBI Taxonomy" id="1965070"/>
    <lineage>
        <taxon>Eukaryota</taxon>
        <taxon>Metazoa</taxon>
        <taxon>Ecdysozoa</taxon>
        <taxon>Arthropoda</taxon>
        <taxon>Chelicerata</taxon>
        <taxon>Arachnida</taxon>
        <taxon>Acari</taxon>
        <taxon>Acariformes</taxon>
        <taxon>Trombidiformes</taxon>
        <taxon>Prostigmata</taxon>
        <taxon>Anystina</taxon>
        <taxon>Parasitengona</taxon>
        <taxon>Trombidioidea</taxon>
        <taxon>Trombidiidae</taxon>
        <taxon>Dinothrombium</taxon>
    </lineage>
</organism>
<evidence type="ECO:0000259" key="8">
    <source>
        <dbReference type="Pfam" id="PF00557"/>
    </source>
</evidence>
<feature type="region of interest" description="Disordered" evidence="7">
    <location>
        <begin position="57"/>
        <end position="85"/>
    </location>
</feature>
<dbReference type="PANTHER" id="PTHR43763">
    <property type="entry name" value="XAA-PRO AMINOPEPTIDASE 1"/>
    <property type="match status" value="1"/>
</dbReference>
<dbReference type="EMBL" id="NCKU01002171">
    <property type="protein sequence ID" value="RWS10241.1"/>
    <property type="molecule type" value="Genomic_DNA"/>
</dbReference>
<dbReference type="Pfam" id="PF00557">
    <property type="entry name" value="Peptidase_M24"/>
    <property type="match status" value="1"/>
</dbReference>
<evidence type="ECO:0000256" key="2">
    <source>
        <dbReference type="ARBA" id="ARBA00022723"/>
    </source>
</evidence>
<dbReference type="Gene3D" id="3.40.350.10">
    <property type="entry name" value="Creatinase/prolidase N-terminal domain"/>
    <property type="match status" value="2"/>
</dbReference>
<dbReference type="Pfam" id="PF16188">
    <property type="entry name" value="Peptidase_M24_C"/>
    <property type="match status" value="1"/>
</dbReference>
<keyword evidence="4" id="KW-0378">Hydrolase</keyword>
<dbReference type="Gene3D" id="2.20.25.240">
    <property type="match status" value="1"/>
</dbReference>
<keyword evidence="13" id="KW-1185">Reference proteome</keyword>
<feature type="domain" description="Peptidase M24" evidence="8">
    <location>
        <begin position="524"/>
        <end position="739"/>
    </location>
</feature>
<evidence type="ECO:0000256" key="6">
    <source>
        <dbReference type="RuleBase" id="RU000590"/>
    </source>
</evidence>
<protein>
    <submittedName>
        <fullName evidence="12">Aminopeptidase-like protein</fullName>
    </submittedName>
</protein>
<dbReference type="InterPro" id="IPR033740">
    <property type="entry name" value="Pept_M24B"/>
</dbReference>
<dbReference type="InterPro" id="IPR050422">
    <property type="entry name" value="X-Pro_aminopeptidase_P"/>
</dbReference>
<dbReference type="Pfam" id="PF04500">
    <property type="entry name" value="FLYWCH"/>
    <property type="match status" value="1"/>
</dbReference>
<gene>
    <name evidence="12" type="ORF">B4U79_09596</name>
</gene>